<dbReference type="InterPro" id="IPR002716">
    <property type="entry name" value="PIN_dom"/>
</dbReference>
<name>A0A261QTT9_9BORD</name>
<evidence type="ECO:0000313" key="2">
    <source>
        <dbReference type="EMBL" id="OZI16194.1"/>
    </source>
</evidence>
<gene>
    <name evidence="2" type="ORF">CAL19_15940</name>
</gene>
<feature type="domain" description="PIN" evidence="1">
    <location>
        <begin position="41"/>
        <end position="178"/>
    </location>
</feature>
<dbReference type="EMBL" id="NEVK01000008">
    <property type="protein sequence ID" value="OZI16194.1"/>
    <property type="molecule type" value="Genomic_DNA"/>
</dbReference>
<protein>
    <recommendedName>
        <fullName evidence="1">PIN domain-containing protein</fullName>
    </recommendedName>
</protein>
<organism evidence="2 3">
    <name type="scientific">Bordetella genomosp. 7</name>
    <dbReference type="NCBI Taxonomy" id="1416805"/>
    <lineage>
        <taxon>Bacteria</taxon>
        <taxon>Pseudomonadati</taxon>
        <taxon>Pseudomonadota</taxon>
        <taxon>Betaproteobacteria</taxon>
        <taxon>Burkholderiales</taxon>
        <taxon>Alcaligenaceae</taxon>
        <taxon>Bordetella</taxon>
    </lineage>
</organism>
<evidence type="ECO:0000259" key="1">
    <source>
        <dbReference type="Pfam" id="PF13638"/>
    </source>
</evidence>
<comment type="caution">
    <text evidence="2">The sequence shown here is derived from an EMBL/GenBank/DDBJ whole genome shotgun (WGS) entry which is preliminary data.</text>
</comment>
<dbReference type="Pfam" id="PF13638">
    <property type="entry name" value="PIN_4"/>
    <property type="match status" value="1"/>
</dbReference>
<sequence>MVFIGCKEIRRISMTRILKPCLFGSLDAASMPATHKTLHLIPDTNVFMQCRHLHELPWSTAFPEWDAIVVVLVAPVIREIDRQKGGQGRLAKRARTANSLIGRLIDSSAVELAADGEKPTVTLVAMPELRPNPSLQDDLDYTQADDSIVGIVSAFINAQEGRQAALLSNDNGPLMSARRVSVPFHRVPSDWLLPAEGDDDQKRLRALEGEVKRLKSAEPMCVIQPHGEPWEFGAKRFQPLTEEQIQSLIEMVKERFPAATDFGSREKAERRPGLGLSGIYALYGREEFVPASDDEIALYQKEQYPDWLSRCETCFHELHYQLQNAQELPRIEMDLLNEGSRPAEGVRVVFYLRGGGLLLKLPQEDDVSESDGDGNLSGEIEIGRPRIALPRPPSAPTGHWKRTSGSSLMGAMEQAARLSSLARPLTPLINPPAFPTPREPDAFYWKMGSRPEYPRPGTELTCEQWRHRAEPESFEFEIISALDRDDCVGALHVEIHASNLTDPIKKAIPIRVSVRIGSTWEKATELIEQLE</sequence>
<reference evidence="3" key="1">
    <citation type="submission" date="2017-05" db="EMBL/GenBank/DDBJ databases">
        <title>Complete and WGS of Bordetella genogroups.</title>
        <authorList>
            <person name="Spilker T."/>
            <person name="Lipuma J."/>
        </authorList>
    </citation>
    <scope>NUCLEOTIDE SEQUENCE [LARGE SCALE GENOMIC DNA]</scope>
    <source>
        <strain evidence="3">AU18089</strain>
    </source>
</reference>
<accession>A0A261QTT9</accession>
<evidence type="ECO:0000313" key="3">
    <source>
        <dbReference type="Proteomes" id="UP000216947"/>
    </source>
</evidence>
<proteinExistence type="predicted"/>
<dbReference type="Proteomes" id="UP000216947">
    <property type="component" value="Unassembled WGS sequence"/>
</dbReference>
<dbReference type="Gene3D" id="3.40.50.1010">
    <property type="entry name" value="5'-nuclease"/>
    <property type="match status" value="1"/>
</dbReference>
<keyword evidence="3" id="KW-1185">Reference proteome</keyword>
<dbReference type="AlphaFoldDB" id="A0A261QTT9"/>